<organism evidence="1 2">
    <name type="scientific">Cirrhinus molitorella</name>
    <name type="common">mud carp</name>
    <dbReference type="NCBI Taxonomy" id="172907"/>
    <lineage>
        <taxon>Eukaryota</taxon>
        <taxon>Metazoa</taxon>
        <taxon>Chordata</taxon>
        <taxon>Craniata</taxon>
        <taxon>Vertebrata</taxon>
        <taxon>Euteleostomi</taxon>
        <taxon>Actinopterygii</taxon>
        <taxon>Neopterygii</taxon>
        <taxon>Teleostei</taxon>
        <taxon>Ostariophysi</taxon>
        <taxon>Cypriniformes</taxon>
        <taxon>Cyprinidae</taxon>
        <taxon>Labeoninae</taxon>
        <taxon>Labeonini</taxon>
        <taxon>Cirrhinus</taxon>
    </lineage>
</organism>
<gene>
    <name evidence="1" type="ORF">QQF64_014113</name>
</gene>
<reference evidence="1 2" key="1">
    <citation type="submission" date="2023-09" db="EMBL/GenBank/DDBJ databases">
        <authorList>
            <person name="Wang M."/>
        </authorList>
    </citation>
    <scope>NUCLEOTIDE SEQUENCE [LARGE SCALE GENOMIC DNA]</scope>
    <source>
        <strain evidence="1">GT-2023</strain>
        <tissue evidence="1">Liver</tissue>
    </source>
</reference>
<dbReference type="EMBL" id="JAYMGO010000019">
    <property type="protein sequence ID" value="KAL1256052.1"/>
    <property type="molecule type" value="Genomic_DNA"/>
</dbReference>
<proteinExistence type="predicted"/>
<keyword evidence="2" id="KW-1185">Reference proteome</keyword>
<evidence type="ECO:0000313" key="1">
    <source>
        <dbReference type="EMBL" id="KAL1256052.1"/>
    </source>
</evidence>
<sequence>MMQWQGAIAEGRDPISQRDTAMWEGNLRVSHFDVPSFLKCQEEPCKNKMTGDDALVEILSVSPSCCFR</sequence>
<comment type="caution">
    <text evidence="1">The sequence shown here is derived from an EMBL/GenBank/DDBJ whole genome shotgun (WGS) entry which is preliminary data.</text>
</comment>
<protein>
    <submittedName>
        <fullName evidence="1">Uncharacterized protein</fullName>
    </submittedName>
</protein>
<evidence type="ECO:0000313" key="2">
    <source>
        <dbReference type="Proteomes" id="UP001558613"/>
    </source>
</evidence>
<dbReference type="Proteomes" id="UP001558613">
    <property type="component" value="Unassembled WGS sequence"/>
</dbReference>
<accession>A0ABR3LT26</accession>
<name>A0ABR3LT26_9TELE</name>